<keyword evidence="2 4" id="KW-0233">DNA recombination</keyword>
<dbReference type="InterPro" id="IPR022572">
    <property type="entry name" value="DNA_rep/recomb_RecO_N"/>
</dbReference>
<gene>
    <name evidence="4" type="primary">recO</name>
    <name evidence="6" type="ORF">A33Q_4188</name>
</gene>
<dbReference type="GO" id="GO:0006302">
    <property type="term" value="P:double-strand break repair"/>
    <property type="evidence" value="ECO:0007669"/>
    <property type="project" value="TreeGrafter"/>
</dbReference>
<dbReference type="NCBIfam" id="TIGR00613">
    <property type="entry name" value="reco"/>
    <property type="match status" value="1"/>
</dbReference>
<evidence type="ECO:0000256" key="3">
    <source>
        <dbReference type="ARBA" id="ARBA00023204"/>
    </source>
</evidence>
<dbReference type="RefSeq" id="WP_009033064.1">
    <property type="nucleotide sequence ID" value="NZ_ALWO02000052.1"/>
</dbReference>
<evidence type="ECO:0000259" key="5">
    <source>
        <dbReference type="Pfam" id="PF11967"/>
    </source>
</evidence>
<dbReference type="SUPFAM" id="SSF57863">
    <property type="entry name" value="ArfGap/RecO-like zinc finger"/>
    <property type="match status" value="1"/>
</dbReference>
<protein>
    <recommendedName>
        <fullName evidence="4">DNA repair protein RecO</fullName>
    </recommendedName>
    <alternativeName>
        <fullName evidence="4">Recombination protein O</fullName>
    </alternativeName>
</protein>
<dbReference type="InterPro" id="IPR012340">
    <property type="entry name" value="NA-bd_OB-fold"/>
</dbReference>
<evidence type="ECO:0000256" key="4">
    <source>
        <dbReference type="HAMAP-Rule" id="MF_00201"/>
    </source>
</evidence>
<dbReference type="AlphaFoldDB" id="S2D4X3"/>
<dbReference type="EMBL" id="ALWO02000052">
    <property type="protein sequence ID" value="EOZ92095.1"/>
    <property type="molecule type" value="Genomic_DNA"/>
</dbReference>
<dbReference type="SUPFAM" id="SSF50249">
    <property type="entry name" value="Nucleic acid-binding proteins"/>
    <property type="match status" value="1"/>
</dbReference>
<dbReference type="OrthoDB" id="9789152at2"/>
<dbReference type="STRING" id="1189612.A33Q_4188"/>
<dbReference type="Pfam" id="PF02565">
    <property type="entry name" value="RecO_C"/>
    <property type="match status" value="1"/>
</dbReference>
<dbReference type="GO" id="GO:0006310">
    <property type="term" value="P:DNA recombination"/>
    <property type="evidence" value="ECO:0007669"/>
    <property type="project" value="UniProtKB-UniRule"/>
</dbReference>
<dbReference type="Proteomes" id="UP000006073">
    <property type="component" value="Unassembled WGS sequence"/>
</dbReference>
<keyword evidence="1 4" id="KW-0227">DNA damage</keyword>
<dbReference type="HAMAP" id="MF_00201">
    <property type="entry name" value="RecO"/>
    <property type="match status" value="1"/>
</dbReference>
<comment type="caution">
    <text evidence="6">The sequence shown here is derived from an EMBL/GenBank/DDBJ whole genome shotgun (WGS) entry which is preliminary data.</text>
</comment>
<comment type="function">
    <text evidence="4">Involved in DNA repair and RecF pathway recombination.</text>
</comment>
<dbReference type="InterPro" id="IPR037278">
    <property type="entry name" value="ARFGAP/RecO"/>
</dbReference>
<evidence type="ECO:0000313" key="6">
    <source>
        <dbReference type="EMBL" id="EOZ92095.1"/>
    </source>
</evidence>
<dbReference type="PANTHER" id="PTHR33991">
    <property type="entry name" value="DNA REPAIR PROTEIN RECO"/>
    <property type="match status" value="1"/>
</dbReference>
<accession>S2D4X3</accession>
<evidence type="ECO:0000256" key="2">
    <source>
        <dbReference type="ARBA" id="ARBA00023172"/>
    </source>
</evidence>
<reference evidence="6 7" key="1">
    <citation type="journal article" date="2013" name="Genome Announc.">
        <title>Draft Genome Sequence of Indibacter alkaliphilus Strain LW1T, Isolated from Lonar Lake, a Haloalkaline Lake in the Buldana District of Maharashtra, India.</title>
        <authorList>
            <person name="Singh A."/>
            <person name="Kumar Jangir P."/>
            <person name="Sharma R."/>
            <person name="Singh A."/>
            <person name="Kumar Pinnaka A."/>
            <person name="Shivaji S."/>
        </authorList>
    </citation>
    <scope>NUCLEOTIDE SEQUENCE [LARGE SCALE GENOMIC DNA]</scope>
    <source>
        <strain evidence="7">CCUG 57479 / KCTC 22604 / LW1</strain>
    </source>
</reference>
<proteinExistence type="inferred from homology"/>
<dbReference type="Gene3D" id="2.40.50.140">
    <property type="entry name" value="Nucleic acid-binding proteins"/>
    <property type="match status" value="1"/>
</dbReference>
<dbReference type="GO" id="GO:0043590">
    <property type="term" value="C:bacterial nucleoid"/>
    <property type="evidence" value="ECO:0007669"/>
    <property type="project" value="TreeGrafter"/>
</dbReference>
<feature type="domain" description="DNA replication/recombination mediator RecO N-terminal" evidence="5">
    <location>
        <begin position="1"/>
        <end position="77"/>
    </location>
</feature>
<name>S2D4X3_INDAL</name>
<dbReference type="Pfam" id="PF11967">
    <property type="entry name" value="RecO_N"/>
    <property type="match status" value="1"/>
</dbReference>
<organism evidence="6 7">
    <name type="scientific">Indibacter alkaliphilus (strain CCUG 57479 / KCTC 22604 / LW1)</name>
    <dbReference type="NCBI Taxonomy" id="1189612"/>
    <lineage>
        <taxon>Bacteria</taxon>
        <taxon>Pseudomonadati</taxon>
        <taxon>Bacteroidota</taxon>
        <taxon>Cytophagia</taxon>
        <taxon>Cytophagales</taxon>
        <taxon>Cyclobacteriaceae</taxon>
    </lineage>
</organism>
<sequence length="229" mass="26488">MLVKTEGIVVSHLRFRDTSIIAKVFTRELGLKSYIVNGVRSNKSQGKIALYQPLTLLELVAYEKENAGINRISEAKLGYAFKAIPFDFIKSGVALFMAEVLSKSIYDNYQNEDLFDFLKETILLLDSDKAQISNFPLVFLWETSRYLGFSPEKASYFFEEIQENITKQIDWSPEMAALDVLISESFQCQEKIPSKIRRDLLDHMLILYSKNLEYVGEWKSVQVLRQLMR</sequence>
<keyword evidence="7" id="KW-1185">Reference proteome</keyword>
<dbReference type="InterPro" id="IPR003717">
    <property type="entry name" value="RecO"/>
</dbReference>
<comment type="similarity">
    <text evidence="4">Belongs to the RecO family.</text>
</comment>
<dbReference type="PANTHER" id="PTHR33991:SF1">
    <property type="entry name" value="DNA REPAIR PROTEIN RECO"/>
    <property type="match status" value="1"/>
</dbReference>
<dbReference type="eggNOG" id="COG1381">
    <property type="taxonomic scope" value="Bacteria"/>
</dbReference>
<evidence type="ECO:0000313" key="7">
    <source>
        <dbReference type="Proteomes" id="UP000006073"/>
    </source>
</evidence>
<evidence type="ECO:0000256" key="1">
    <source>
        <dbReference type="ARBA" id="ARBA00022763"/>
    </source>
</evidence>
<keyword evidence="3 4" id="KW-0234">DNA repair</keyword>